<evidence type="ECO:0000313" key="3">
    <source>
        <dbReference type="Proteomes" id="UP001224997"/>
    </source>
</evidence>
<dbReference type="PANTHER" id="PTHR46577">
    <property type="entry name" value="HTH-TYPE TRANSCRIPTIONAL REGULATORY PROTEIN GABR"/>
    <property type="match status" value="1"/>
</dbReference>
<dbReference type="InterPro" id="IPR015421">
    <property type="entry name" value="PyrdxlP-dep_Trfase_major"/>
</dbReference>
<dbReference type="Gene3D" id="3.40.640.10">
    <property type="entry name" value="Type I PLP-dependent aspartate aminotransferase-like (Major domain)"/>
    <property type="match status" value="1"/>
</dbReference>
<dbReference type="InterPro" id="IPR051446">
    <property type="entry name" value="HTH_trans_reg/aminotransferase"/>
</dbReference>
<dbReference type="PANTHER" id="PTHR46577:SF1">
    <property type="entry name" value="HTH-TYPE TRANSCRIPTIONAL REGULATORY PROTEIN GABR"/>
    <property type="match status" value="1"/>
</dbReference>
<dbReference type="Proteomes" id="UP001224997">
    <property type="component" value="Unassembled WGS sequence"/>
</dbReference>
<gene>
    <name evidence="2" type="ORF">Q5Y72_06480</name>
</gene>
<comment type="caution">
    <text evidence="2">The sequence shown here is derived from an EMBL/GenBank/DDBJ whole genome shotgun (WGS) entry which is preliminary data.</text>
</comment>
<feature type="region of interest" description="Disordered" evidence="1">
    <location>
        <begin position="29"/>
        <end position="52"/>
    </location>
</feature>
<accession>A0ABT9JAA3</accession>
<dbReference type="RefSeq" id="WP_305962576.1">
    <property type="nucleotide sequence ID" value="NZ_JAVAMQ010000004.1"/>
</dbReference>
<proteinExistence type="predicted"/>
<reference evidence="2 3" key="1">
    <citation type="submission" date="2023-08" db="EMBL/GenBank/DDBJ databases">
        <authorList>
            <person name="Park J.-S."/>
        </authorList>
    </citation>
    <scope>NUCLEOTIDE SEQUENCE [LARGE SCALE GENOMIC DNA]</scope>
    <source>
        <strain evidence="2 3">2205BS29-5</strain>
    </source>
</reference>
<feature type="compositionally biased region" description="Basic and acidic residues" evidence="1">
    <location>
        <begin position="39"/>
        <end position="48"/>
    </location>
</feature>
<name>A0ABT9JAA3_9RHOB</name>
<dbReference type="SUPFAM" id="SSF53383">
    <property type="entry name" value="PLP-dependent transferases"/>
    <property type="match status" value="1"/>
</dbReference>
<organism evidence="2 3">
    <name type="scientific">Paracoccus spongiarum</name>
    <dbReference type="NCBI Taxonomy" id="3064387"/>
    <lineage>
        <taxon>Bacteria</taxon>
        <taxon>Pseudomonadati</taxon>
        <taxon>Pseudomonadota</taxon>
        <taxon>Alphaproteobacteria</taxon>
        <taxon>Rhodobacterales</taxon>
        <taxon>Paracoccaceae</taxon>
        <taxon>Paracoccus</taxon>
    </lineage>
</organism>
<dbReference type="EMBL" id="JAVAMQ010000004">
    <property type="protein sequence ID" value="MDP5306734.1"/>
    <property type="molecule type" value="Genomic_DNA"/>
</dbReference>
<dbReference type="InterPro" id="IPR015424">
    <property type="entry name" value="PyrdxlP-dep_Trfase"/>
</dbReference>
<keyword evidence="3" id="KW-1185">Reference proteome</keyword>
<sequence length="101" mass="10488">MPVNDQGPDARAGLAPAPDFGLTFVTPACPHPLGSTMSAERRPDRLRAAETAGPRIVEGDVVGDVPYGGHALPPRKNIDRAGRAIPVGTFSKALSPPLRLG</sequence>
<protein>
    <submittedName>
        <fullName evidence="2">Uncharacterized protein</fullName>
    </submittedName>
</protein>
<evidence type="ECO:0000313" key="2">
    <source>
        <dbReference type="EMBL" id="MDP5306734.1"/>
    </source>
</evidence>
<evidence type="ECO:0000256" key="1">
    <source>
        <dbReference type="SAM" id="MobiDB-lite"/>
    </source>
</evidence>